<dbReference type="dictyBase" id="DDB_G0295839"/>
<gene>
    <name evidence="2" type="ORF">DDB_G0295839</name>
</gene>
<evidence type="ECO:0000313" key="3">
    <source>
        <dbReference type="Proteomes" id="UP000002195"/>
    </source>
</evidence>
<comment type="caution">
    <text evidence="2">The sequence shown here is derived from an EMBL/GenBank/DDBJ whole genome shotgun (WGS) entry which is preliminary data.</text>
</comment>
<evidence type="ECO:0000313" key="2">
    <source>
        <dbReference type="EMBL" id="EEU04112.1"/>
    </source>
</evidence>
<feature type="region of interest" description="Disordered" evidence="1">
    <location>
        <begin position="1"/>
        <end position="32"/>
    </location>
</feature>
<organism evidence="2 3">
    <name type="scientific">Dictyostelium discoideum</name>
    <name type="common">Social amoeba</name>
    <dbReference type="NCBI Taxonomy" id="44689"/>
    <lineage>
        <taxon>Eukaryota</taxon>
        <taxon>Amoebozoa</taxon>
        <taxon>Evosea</taxon>
        <taxon>Eumycetozoa</taxon>
        <taxon>Dictyostelia</taxon>
        <taxon>Dictyosteliales</taxon>
        <taxon>Dictyosteliaceae</taxon>
        <taxon>Dictyostelium</taxon>
    </lineage>
</organism>
<evidence type="ECO:0000256" key="1">
    <source>
        <dbReference type="SAM" id="MobiDB-lite"/>
    </source>
</evidence>
<dbReference type="GeneID" id="8621234"/>
<dbReference type="HOGENOM" id="CLU_995455_0_0_1"/>
<feature type="compositionally biased region" description="Polar residues" evidence="1">
    <location>
        <begin position="178"/>
        <end position="189"/>
    </location>
</feature>
<sequence>MPMLDENADTFQFQHSLFQSPYSPSKSEEDDILNNKINGNSNNCININSGSSSNATNWIDDDSFTQHHLSPLKNPHFQYQHHNNFINNNNNNNNNNTHLSPIKQINLIDNENHNWFEPTSSTLSTSYSPSSDILFSSPSPSSNILSNTLPIQFYHQPQQQQPQSFQFLQPKTTLISPFSPNQTNTINMTPQSQQQLQQLQQLQQQQQQQQQPKKQIKKPLPNLNNMICKECNIKLKAKYISLDEVLFMCPKEGCLFPLQEKEMCSFIFDSCLFKRQQNKK</sequence>
<feature type="region of interest" description="Disordered" evidence="1">
    <location>
        <begin position="178"/>
        <end position="218"/>
    </location>
</feature>
<dbReference type="KEGG" id="ddi:DDB_G0295839"/>
<reference evidence="2 3" key="1">
    <citation type="journal article" date="2005" name="Nature">
        <title>The genome of the social amoeba Dictyostelium discoideum.</title>
        <authorList>
            <consortium name="The Dictyostelium discoideum Sequencing Consortium"/>
            <person name="Eichinger L."/>
            <person name="Pachebat J.A."/>
            <person name="Glockner G."/>
            <person name="Rajandream M.A."/>
            <person name="Sucgang R."/>
            <person name="Berriman M."/>
            <person name="Song J."/>
            <person name="Olsen R."/>
            <person name="Szafranski K."/>
            <person name="Xu Q."/>
            <person name="Tunggal B."/>
            <person name="Kummerfeld S."/>
            <person name="Madera M."/>
            <person name="Konfortov B.A."/>
            <person name="Rivero F."/>
            <person name="Bankier A.T."/>
            <person name="Lehmann R."/>
            <person name="Hamlin N."/>
            <person name="Davies R."/>
            <person name="Gaudet P."/>
            <person name="Fey P."/>
            <person name="Pilcher K."/>
            <person name="Chen G."/>
            <person name="Saunders D."/>
            <person name="Sodergren E."/>
            <person name="Davis P."/>
            <person name="Kerhornou A."/>
            <person name="Nie X."/>
            <person name="Hall N."/>
            <person name="Anjard C."/>
            <person name="Hemphill L."/>
            <person name="Bason N."/>
            <person name="Farbrother P."/>
            <person name="Desany B."/>
            <person name="Just E."/>
            <person name="Morio T."/>
            <person name="Rost R."/>
            <person name="Churcher C."/>
            <person name="Cooper J."/>
            <person name="Haydock S."/>
            <person name="van Driessche N."/>
            <person name="Cronin A."/>
            <person name="Goodhead I."/>
            <person name="Muzny D."/>
            <person name="Mourier T."/>
            <person name="Pain A."/>
            <person name="Lu M."/>
            <person name="Harper D."/>
            <person name="Lindsay R."/>
            <person name="Hauser H."/>
            <person name="James K."/>
            <person name="Quiles M."/>
            <person name="Madan Babu M."/>
            <person name="Saito T."/>
            <person name="Buchrieser C."/>
            <person name="Wardroper A."/>
            <person name="Felder M."/>
            <person name="Thangavelu M."/>
            <person name="Johnson D."/>
            <person name="Knights A."/>
            <person name="Loulseged H."/>
            <person name="Mungall K."/>
            <person name="Oliver K."/>
            <person name="Price C."/>
            <person name="Quail M.A."/>
            <person name="Urushihara H."/>
            <person name="Hernandez J."/>
            <person name="Rabbinowitsch E."/>
            <person name="Steffen D."/>
            <person name="Sanders M."/>
            <person name="Ma J."/>
            <person name="Kohara Y."/>
            <person name="Sharp S."/>
            <person name="Simmonds M."/>
            <person name="Spiegler S."/>
            <person name="Tivey A."/>
            <person name="Sugano S."/>
            <person name="White B."/>
            <person name="Walker D."/>
            <person name="Woodward J."/>
            <person name="Winckler T."/>
            <person name="Tanaka Y."/>
            <person name="Shaulsky G."/>
            <person name="Schleicher M."/>
            <person name="Weinstock G."/>
            <person name="Rosenthal A."/>
            <person name="Cox E.C."/>
            <person name="Chisholm R.L."/>
            <person name="Gibbs R."/>
            <person name="Loomis W.F."/>
            <person name="Platzer M."/>
            <person name="Kay R.R."/>
            <person name="Williams J."/>
            <person name="Dear P.H."/>
            <person name="Noegel A.A."/>
            <person name="Barrell B."/>
            <person name="Kuspa A."/>
        </authorList>
    </citation>
    <scope>NUCLEOTIDE SEQUENCE [LARGE SCALE GENOMIC DNA]</scope>
    <source>
        <strain evidence="2 3">AX4</strain>
    </source>
</reference>
<dbReference type="EMBL" id="AAFI02000023">
    <property type="protein sequence ID" value="EEU04112.1"/>
    <property type="molecule type" value="Genomic_DNA"/>
</dbReference>
<feature type="compositionally biased region" description="Low complexity" evidence="1">
    <location>
        <begin position="190"/>
        <end position="218"/>
    </location>
</feature>
<accession>C7G003</accession>
<dbReference type="InParanoid" id="C7G003"/>
<feature type="compositionally biased region" description="Polar residues" evidence="1">
    <location>
        <begin position="9"/>
        <end position="25"/>
    </location>
</feature>
<dbReference type="RefSeq" id="XP_002649164.1">
    <property type="nucleotide sequence ID" value="XM_002649118.1"/>
</dbReference>
<name>C7G003_DICDI</name>
<dbReference type="AlphaFoldDB" id="C7G003"/>
<dbReference type="FunCoup" id="C7G003">
    <property type="interactions" value="640"/>
</dbReference>
<keyword evidence="3" id="KW-1185">Reference proteome</keyword>
<dbReference type="eggNOG" id="ENOG502RIPT">
    <property type="taxonomic scope" value="Eukaryota"/>
</dbReference>
<protein>
    <submittedName>
        <fullName evidence="2">Uncharacterized protein</fullName>
    </submittedName>
</protein>
<dbReference type="VEuPathDB" id="AmoebaDB:DDB_G0295839"/>
<proteinExistence type="predicted"/>
<dbReference type="Proteomes" id="UP000002195">
    <property type="component" value="Unassembled WGS sequence"/>
</dbReference>
<dbReference type="PaxDb" id="44689-DDB0267169"/>